<dbReference type="Pfam" id="PF16344">
    <property type="entry name" value="FecR_C"/>
    <property type="match status" value="1"/>
</dbReference>
<dbReference type="AlphaFoldDB" id="A0A4Q1D2Z7"/>
<keyword evidence="1" id="KW-0812">Transmembrane</keyword>
<evidence type="ECO:0000313" key="4">
    <source>
        <dbReference type="EMBL" id="RXK81772.1"/>
    </source>
</evidence>
<evidence type="ECO:0000259" key="3">
    <source>
        <dbReference type="Pfam" id="PF16344"/>
    </source>
</evidence>
<dbReference type="OrthoDB" id="643697at2"/>
<reference evidence="4 5" key="1">
    <citation type="submission" date="2019-01" db="EMBL/GenBank/DDBJ databases">
        <title>Filimonas sp. strain TTM-71.</title>
        <authorList>
            <person name="Chen W.-M."/>
        </authorList>
    </citation>
    <scope>NUCLEOTIDE SEQUENCE [LARGE SCALE GENOMIC DNA]</scope>
    <source>
        <strain evidence="4 5">TTM-71</strain>
    </source>
</reference>
<organism evidence="4 5">
    <name type="scientific">Filimonas effusa</name>
    <dbReference type="NCBI Taxonomy" id="2508721"/>
    <lineage>
        <taxon>Bacteria</taxon>
        <taxon>Pseudomonadati</taxon>
        <taxon>Bacteroidota</taxon>
        <taxon>Chitinophagia</taxon>
        <taxon>Chitinophagales</taxon>
        <taxon>Chitinophagaceae</taxon>
        <taxon>Filimonas</taxon>
    </lineage>
</organism>
<keyword evidence="5" id="KW-1185">Reference proteome</keyword>
<comment type="caution">
    <text evidence="4">The sequence shown here is derived from an EMBL/GenBank/DDBJ whole genome shotgun (WGS) entry which is preliminary data.</text>
</comment>
<evidence type="ECO:0000259" key="2">
    <source>
        <dbReference type="Pfam" id="PF04773"/>
    </source>
</evidence>
<feature type="domain" description="FecR protein" evidence="2">
    <location>
        <begin position="168"/>
        <end position="260"/>
    </location>
</feature>
<feature type="domain" description="Protein FecR C-terminal" evidence="3">
    <location>
        <begin position="302"/>
        <end position="367"/>
    </location>
</feature>
<sequence>MTDEDKMTELYRLMTEEILGTISSADGEKMNRLLQEEWARKEWDKFHKAFESEDALDKVALLIKKEAVSREAAIASSTKNRRRLLTVTLVSTLFVVLVTGAWFYLNRNALATAPPASAVTLQLASGENIDLTNTTRFGSGHAQFFNDTASDVLSYTLSPDASSAVNVLKVPDGKRYNLRLPDGTQIALNAATQLSFPAYFNSHGREITIHGEAFLQVAKDAARPFVVHLAHTDIEVLGTSFNVNSYDTTSVKVSLREGAIRLASGTKSILLQPGSQAIVSPRHDIAVQTIPSEELKWLQGQYIMDNTPLEALTVIFPDWFGIPVIIDDSSLNQRRFSATILHNEPIDSFLPRLQKAAKVQAYYQGKTLHLKN</sequence>
<evidence type="ECO:0000256" key="1">
    <source>
        <dbReference type="SAM" id="Phobius"/>
    </source>
</evidence>
<dbReference type="PIRSF" id="PIRSF018266">
    <property type="entry name" value="FecR"/>
    <property type="match status" value="1"/>
</dbReference>
<dbReference type="RefSeq" id="WP_129005169.1">
    <property type="nucleotide sequence ID" value="NZ_SDHZ01000003.1"/>
</dbReference>
<feature type="transmembrane region" description="Helical" evidence="1">
    <location>
        <begin position="84"/>
        <end position="105"/>
    </location>
</feature>
<gene>
    <name evidence="4" type="ORF">ESB13_18440</name>
</gene>
<dbReference type="PANTHER" id="PTHR30273">
    <property type="entry name" value="PERIPLASMIC SIGNAL SENSOR AND SIGMA FACTOR ACTIVATOR FECR-RELATED"/>
    <property type="match status" value="1"/>
</dbReference>
<dbReference type="Proteomes" id="UP000290545">
    <property type="component" value="Unassembled WGS sequence"/>
</dbReference>
<name>A0A4Q1D2Z7_9BACT</name>
<protein>
    <submittedName>
        <fullName evidence="4">DUF4974 domain-containing protein</fullName>
    </submittedName>
</protein>
<keyword evidence="1" id="KW-0472">Membrane</keyword>
<dbReference type="PANTHER" id="PTHR30273:SF2">
    <property type="entry name" value="PROTEIN FECR"/>
    <property type="match status" value="1"/>
</dbReference>
<dbReference type="InterPro" id="IPR006860">
    <property type="entry name" value="FecR"/>
</dbReference>
<keyword evidence="1" id="KW-1133">Transmembrane helix</keyword>
<dbReference type="Gene3D" id="3.55.50.30">
    <property type="match status" value="1"/>
</dbReference>
<dbReference type="InterPro" id="IPR012373">
    <property type="entry name" value="Ferrdict_sens_TM"/>
</dbReference>
<dbReference type="EMBL" id="SDHZ01000003">
    <property type="protein sequence ID" value="RXK81772.1"/>
    <property type="molecule type" value="Genomic_DNA"/>
</dbReference>
<evidence type="ECO:0000313" key="5">
    <source>
        <dbReference type="Proteomes" id="UP000290545"/>
    </source>
</evidence>
<dbReference type="InterPro" id="IPR032508">
    <property type="entry name" value="FecR_C"/>
</dbReference>
<accession>A0A4Q1D2Z7</accession>
<proteinExistence type="predicted"/>
<dbReference type="Pfam" id="PF04773">
    <property type="entry name" value="FecR"/>
    <property type="match status" value="1"/>
</dbReference>
<dbReference type="GO" id="GO:0016989">
    <property type="term" value="F:sigma factor antagonist activity"/>
    <property type="evidence" value="ECO:0007669"/>
    <property type="project" value="TreeGrafter"/>
</dbReference>
<dbReference type="Gene3D" id="2.60.120.1440">
    <property type="match status" value="1"/>
</dbReference>